<organism evidence="1 2">
    <name type="scientific">Clostridium cochlearium</name>
    <dbReference type="NCBI Taxonomy" id="1494"/>
    <lineage>
        <taxon>Bacteria</taxon>
        <taxon>Bacillati</taxon>
        <taxon>Bacillota</taxon>
        <taxon>Clostridia</taxon>
        <taxon>Eubacteriales</taxon>
        <taxon>Clostridiaceae</taxon>
        <taxon>Clostridium</taxon>
    </lineage>
</organism>
<evidence type="ECO:0000313" key="2">
    <source>
        <dbReference type="Proteomes" id="UP000250223"/>
    </source>
</evidence>
<gene>
    <name evidence="1" type="ORF">NCTC13028_01068</name>
</gene>
<dbReference type="AlphaFoldDB" id="A0A2X2W0T4"/>
<proteinExistence type="predicted"/>
<accession>A0A2X2W0T4</accession>
<dbReference type="Proteomes" id="UP000250223">
    <property type="component" value="Unassembled WGS sequence"/>
</dbReference>
<dbReference type="RefSeq" id="WP_111921381.1">
    <property type="nucleotide sequence ID" value="NZ_UAWC01000007.1"/>
</dbReference>
<sequence>MSSKNINFNFEEFVEIFNSQGKPAAEKYTKETYGIAYNVVQRRLVKDTSYAFDRSNKKYIILK</sequence>
<reference evidence="1 2" key="1">
    <citation type="submission" date="2018-06" db="EMBL/GenBank/DDBJ databases">
        <authorList>
            <consortium name="Pathogen Informatics"/>
            <person name="Doyle S."/>
        </authorList>
    </citation>
    <scope>NUCLEOTIDE SEQUENCE [LARGE SCALE GENOMIC DNA]</scope>
    <source>
        <strain evidence="1 2">NCTC13028</strain>
    </source>
</reference>
<name>A0A2X2W0T4_CLOCO</name>
<evidence type="ECO:0000313" key="1">
    <source>
        <dbReference type="EMBL" id="SQB34174.1"/>
    </source>
</evidence>
<dbReference type="EMBL" id="UAWC01000007">
    <property type="protein sequence ID" value="SQB34174.1"/>
    <property type="molecule type" value="Genomic_DNA"/>
</dbReference>
<protein>
    <submittedName>
        <fullName evidence="1">Uncharacterized protein</fullName>
    </submittedName>
</protein>